<dbReference type="AlphaFoldDB" id="A0A2N9G791"/>
<evidence type="ECO:0008006" key="2">
    <source>
        <dbReference type="Google" id="ProtNLM"/>
    </source>
</evidence>
<dbReference type="PANTHER" id="PTHR47074:SF11">
    <property type="entry name" value="REVERSE TRANSCRIPTASE-LIKE PROTEIN"/>
    <property type="match status" value="1"/>
</dbReference>
<dbReference type="InterPro" id="IPR052929">
    <property type="entry name" value="RNase_H-like_EbsB-rel"/>
</dbReference>
<reference evidence="1" key="1">
    <citation type="submission" date="2018-02" db="EMBL/GenBank/DDBJ databases">
        <authorList>
            <person name="Cohen D.B."/>
            <person name="Kent A.D."/>
        </authorList>
    </citation>
    <scope>NUCLEOTIDE SEQUENCE</scope>
</reference>
<proteinExistence type="predicted"/>
<organism evidence="1">
    <name type="scientific">Fagus sylvatica</name>
    <name type="common">Beechnut</name>
    <dbReference type="NCBI Taxonomy" id="28930"/>
    <lineage>
        <taxon>Eukaryota</taxon>
        <taxon>Viridiplantae</taxon>
        <taxon>Streptophyta</taxon>
        <taxon>Embryophyta</taxon>
        <taxon>Tracheophyta</taxon>
        <taxon>Spermatophyta</taxon>
        <taxon>Magnoliopsida</taxon>
        <taxon>eudicotyledons</taxon>
        <taxon>Gunneridae</taxon>
        <taxon>Pentapetalae</taxon>
        <taxon>rosids</taxon>
        <taxon>fabids</taxon>
        <taxon>Fagales</taxon>
        <taxon>Fagaceae</taxon>
        <taxon>Fagus</taxon>
    </lineage>
</organism>
<name>A0A2N9G791_FAGSY</name>
<accession>A0A2N9G791</accession>
<gene>
    <name evidence="1" type="ORF">FSB_LOCUS23091</name>
</gene>
<evidence type="ECO:0000313" key="1">
    <source>
        <dbReference type="EMBL" id="SPC95209.1"/>
    </source>
</evidence>
<sequence length="205" mass="23460">MGWRVGNGRNIFIWTDYWLPNILPTTRLKEEFKLAGMWMWYIWYNRNLMINEERFLDPKCLAAKAKNHPAEFQQVQETTVDRTERADYWLPPPPGIYKINLHISFSSPTSCVRRGFIIRDGKGLVTAAVSSSKQGCGDLTFAKEIGLAEVVLEVPSKALAKALPEHVEDDSTSNKAARRLAQEAKTPISFDVWLEDYPVLLRDFV</sequence>
<dbReference type="EMBL" id="OIVN01001550">
    <property type="protein sequence ID" value="SPC95209.1"/>
    <property type="molecule type" value="Genomic_DNA"/>
</dbReference>
<protein>
    <recommendedName>
        <fullName evidence="2">RNase H type-1 domain-containing protein</fullName>
    </recommendedName>
</protein>
<dbReference type="PANTHER" id="PTHR47074">
    <property type="entry name" value="BNAC02G40300D PROTEIN"/>
    <property type="match status" value="1"/>
</dbReference>